<accession>A0ABR1M896</accession>
<evidence type="ECO:0008006" key="4">
    <source>
        <dbReference type="Google" id="ProtNLM"/>
    </source>
</evidence>
<protein>
    <recommendedName>
        <fullName evidence="4">Transmembrane protein</fullName>
    </recommendedName>
</protein>
<feature type="transmembrane region" description="Helical" evidence="1">
    <location>
        <begin position="26"/>
        <end position="50"/>
    </location>
</feature>
<keyword evidence="1" id="KW-1133">Transmembrane helix</keyword>
<dbReference type="EMBL" id="JBBPEH010000002">
    <property type="protein sequence ID" value="KAK7542746.1"/>
    <property type="molecule type" value="Genomic_DNA"/>
</dbReference>
<dbReference type="Proteomes" id="UP001360953">
    <property type="component" value="Unassembled WGS sequence"/>
</dbReference>
<comment type="caution">
    <text evidence="2">The sequence shown here is derived from an EMBL/GenBank/DDBJ whole genome shotgun (WGS) entry which is preliminary data.</text>
</comment>
<feature type="transmembrane region" description="Helical" evidence="1">
    <location>
        <begin position="86"/>
        <end position="108"/>
    </location>
</feature>
<sequence>MIETRCRRRGGEKQASCHRRRRLSPLLIRFTNFDFCLEILFRIGYTLYWLCYRFVRIPMLLSRGRLSSLSPSSQDFPRPFSPRSTFSGFSVLSSWFSVLVCLPSLSVLKTGAYMGGVAWALASRVAHEAVRFGANFHFPIWLGQRRLISFWDVFRFCIFSRSLRSISARRTAMQMWSE</sequence>
<organism evidence="2 3">
    <name type="scientific">Phyllosticta citribraziliensis</name>
    <dbReference type="NCBI Taxonomy" id="989973"/>
    <lineage>
        <taxon>Eukaryota</taxon>
        <taxon>Fungi</taxon>
        <taxon>Dikarya</taxon>
        <taxon>Ascomycota</taxon>
        <taxon>Pezizomycotina</taxon>
        <taxon>Dothideomycetes</taxon>
        <taxon>Dothideomycetes incertae sedis</taxon>
        <taxon>Botryosphaeriales</taxon>
        <taxon>Phyllostictaceae</taxon>
        <taxon>Phyllosticta</taxon>
    </lineage>
</organism>
<dbReference type="RefSeq" id="XP_066659039.1">
    <property type="nucleotide sequence ID" value="XM_066794643.1"/>
</dbReference>
<keyword evidence="1" id="KW-0812">Transmembrane</keyword>
<evidence type="ECO:0000313" key="2">
    <source>
        <dbReference type="EMBL" id="KAK7542746.1"/>
    </source>
</evidence>
<evidence type="ECO:0000313" key="3">
    <source>
        <dbReference type="Proteomes" id="UP001360953"/>
    </source>
</evidence>
<name>A0ABR1M896_9PEZI</name>
<gene>
    <name evidence="2" type="ORF">J3D65DRAFT_227492</name>
</gene>
<reference evidence="2 3" key="1">
    <citation type="submission" date="2024-04" db="EMBL/GenBank/DDBJ databases">
        <title>Phyllosticta paracitricarpa is synonymous to the EU quarantine fungus P. citricarpa based on phylogenomic analyses.</title>
        <authorList>
            <consortium name="Lawrence Berkeley National Laboratory"/>
            <person name="Van ingen-buijs V.A."/>
            <person name="Van westerhoven A.C."/>
            <person name="Haridas S."/>
            <person name="Skiadas P."/>
            <person name="Martin F."/>
            <person name="Groenewald J.Z."/>
            <person name="Crous P.W."/>
            <person name="Seidl M.F."/>
        </authorList>
    </citation>
    <scope>NUCLEOTIDE SEQUENCE [LARGE SCALE GENOMIC DNA]</scope>
    <source>
        <strain evidence="2 3">CPC 17464</strain>
    </source>
</reference>
<evidence type="ECO:0000256" key="1">
    <source>
        <dbReference type="SAM" id="Phobius"/>
    </source>
</evidence>
<keyword evidence="1" id="KW-0472">Membrane</keyword>
<dbReference type="GeneID" id="92027549"/>
<keyword evidence="3" id="KW-1185">Reference proteome</keyword>
<proteinExistence type="predicted"/>